<dbReference type="InterPro" id="IPR046341">
    <property type="entry name" value="SET_dom_sf"/>
</dbReference>
<feature type="domain" description="SET" evidence="1">
    <location>
        <begin position="16"/>
        <end position="223"/>
    </location>
</feature>
<evidence type="ECO:0000313" key="3">
    <source>
        <dbReference type="EMBL" id="CAF4258914.1"/>
    </source>
</evidence>
<accession>A0A8S2FHJ6</accession>
<dbReference type="InterPro" id="IPR050600">
    <property type="entry name" value="SETD3_SETD6_MTase"/>
</dbReference>
<dbReference type="AlphaFoldDB" id="A0A8S2FHJ6"/>
<comment type="caution">
    <text evidence="2">The sequence shown here is derived from an EMBL/GenBank/DDBJ whole genome shotgun (WGS) entry which is preliminary data.</text>
</comment>
<dbReference type="Proteomes" id="UP000677228">
    <property type="component" value="Unassembled WGS sequence"/>
</dbReference>
<gene>
    <name evidence="2" type="ORF">OVA965_LOCUS35472</name>
    <name evidence="3" type="ORF">TMI583_LOCUS36438</name>
</gene>
<dbReference type="SUPFAM" id="SSF82199">
    <property type="entry name" value="SET domain"/>
    <property type="match status" value="1"/>
</dbReference>
<evidence type="ECO:0000313" key="4">
    <source>
        <dbReference type="Proteomes" id="UP000677228"/>
    </source>
</evidence>
<dbReference type="EMBL" id="CAJNOK010030947">
    <property type="protein sequence ID" value="CAF1466345.1"/>
    <property type="molecule type" value="Genomic_DNA"/>
</dbReference>
<protein>
    <recommendedName>
        <fullName evidence="1">SET domain-containing protein</fullName>
    </recommendedName>
</protein>
<name>A0A8S2FHJ6_9BILA</name>
<reference evidence="2" key="1">
    <citation type="submission" date="2021-02" db="EMBL/GenBank/DDBJ databases">
        <authorList>
            <person name="Nowell W R."/>
        </authorList>
    </citation>
    <scope>NUCLEOTIDE SEQUENCE</scope>
</reference>
<dbReference type="EMBL" id="CAJOBA010052825">
    <property type="protein sequence ID" value="CAF4258914.1"/>
    <property type="molecule type" value="Genomic_DNA"/>
</dbReference>
<dbReference type="PANTHER" id="PTHR13271:SF151">
    <property type="entry name" value="SET DOMAIN-CONTAINING PROTEIN 4"/>
    <property type="match status" value="1"/>
</dbReference>
<proteinExistence type="predicted"/>
<dbReference type="Pfam" id="PF00856">
    <property type="entry name" value="SET"/>
    <property type="match status" value="1"/>
</dbReference>
<dbReference type="InterPro" id="IPR001214">
    <property type="entry name" value="SET_dom"/>
</dbReference>
<dbReference type="PANTHER" id="PTHR13271">
    <property type="entry name" value="UNCHARACTERIZED PUTATIVE METHYLTRANSFERASE"/>
    <property type="match status" value="1"/>
</dbReference>
<evidence type="ECO:0000259" key="1">
    <source>
        <dbReference type="PROSITE" id="PS50280"/>
    </source>
</evidence>
<dbReference type="Gene3D" id="3.90.1410.10">
    <property type="entry name" value="set domain protein methyltransferase, domain 1"/>
    <property type="match status" value="1"/>
</dbReference>
<evidence type="ECO:0000313" key="2">
    <source>
        <dbReference type="EMBL" id="CAF1466345.1"/>
    </source>
</evidence>
<sequence>MTDSIILDNFQNWFSKQLAVDGTCPQWSSNFGYGLYSTRYYSPNEIVLSVPSHLFITPQSISVAPVELELSGFECLILYLIRERQKGHESVIEPYIQMLLATSPIPVWRKYFNDFPSQVARVAKKHLEKYQQSQEKLLFIKSEENEFQWAYYAVNTRCVSYSLAGETIKRDENEDLCLIPYLDFVNHSNDPNTIGLYNSLTSSYEIKTLREIHPDEQVTFSYNPHSNIDLFIEYGFVLPQNPYNIYHIKSDLELWLKERNFSSIDEKIQLLNDYNYYTTLELYSASRPSWTVLKTIELFITEKWQPNDEAEENDLFLANLNDFLTFVKNKFENEFEIWLKENKTLTRMNAIIQILYEDFKMLLNENINMFRINNTIENV</sequence>
<dbReference type="PROSITE" id="PS50280">
    <property type="entry name" value="SET"/>
    <property type="match status" value="1"/>
</dbReference>
<dbReference type="GO" id="GO:0016279">
    <property type="term" value="F:protein-lysine N-methyltransferase activity"/>
    <property type="evidence" value="ECO:0007669"/>
    <property type="project" value="TreeGrafter"/>
</dbReference>
<dbReference type="Proteomes" id="UP000682733">
    <property type="component" value="Unassembled WGS sequence"/>
</dbReference>
<organism evidence="2 4">
    <name type="scientific">Didymodactylos carnosus</name>
    <dbReference type="NCBI Taxonomy" id="1234261"/>
    <lineage>
        <taxon>Eukaryota</taxon>
        <taxon>Metazoa</taxon>
        <taxon>Spiralia</taxon>
        <taxon>Gnathifera</taxon>
        <taxon>Rotifera</taxon>
        <taxon>Eurotatoria</taxon>
        <taxon>Bdelloidea</taxon>
        <taxon>Philodinida</taxon>
        <taxon>Philodinidae</taxon>
        <taxon>Didymodactylos</taxon>
    </lineage>
</organism>